<dbReference type="Proteomes" id="UP001213000">
    <property type="component" value="Unassembled WGS sequence"/>
</dbReference>
<proteinExistence type="inferred from homology"/>
<evidence type="ECO:0000256" key="6">
    <source>
        <dbReference type="ARBA" id="ARBA00022759"/>
    </source>
</evidence>
<dbReference type="Pfam" id="PF00075">
    <property type="entry name" value="RNase_H"/>
    <property type="match status" value="1"/>
</dbReference>
<evidence type="ECO:0000313" key="10">
    <source>
        <dbReference type="Proteomes" id="UP001213000"/>
    </source>
</evidence>
<dbReference type="EMBL" id="JANIEX010001468">
    <property type="protein sequence ID" value="KAJ3557599.1"/>
    <property type="molecule type" value="Genomic_DNA"/>
</dbReference>
<evidence type="ECO:0000256" key="4">
    <source>
        <dbReference type="ARBA" id="ARBA00022722"/>
    </source>
</evidence>
<sequence length="212" mass="23577">MVDRVYHPPKRRGERTPATVVSHREGAEFSLLRQRRYFPNGGSYLGAGPGIAIFVDGSCLSNGRHNSRDVRAGMGVYFGPNSIHNLSEPLLEGPQTSNRAELQAAILALRKVQRLFCLGDLTPKQHIAIIADSAYVVNGMTDWVYGWRKNGWRAADGGPIRNEADFKKLDNLVRTLEGLGMTIRFWRVDREHNQDADELAKEGAMKGDPSFG</sequence>
<comment type="similarity">
    <text evidence="2">Belongs to the RNase H family.</text>
</comment>
<dbReference type="GO" id="GO:0043137">
    <property type="term" value="P:DNA replication, removal of RNA primer"/>
    <property type="evidence" value="ECO:0007669"/>
    <property type="project" value="TreeGrafter"/>
</dbReference>
<feature type="domain" description="RNase H type-1" evidence="8">
    <location>
        <begin position="47"/>
        <end position="205"/>
    </location>
</feature>
<dbReference type="SUPFAM" id="SSF53098">
    <property type="entry name" value="Ribonuclease H-like"/>
    <property type="match status" value="1"/>
</dbReference>
<dbReference type="InterPro" id="IPR036397">
    <property type="entry name" value="RNaseH_sf"/>
</dbReference>
<evidence type="ECO:0000256" key="3">
    <source>
        <dbReference type="ARBA" id="ARBA00012180"/>
    </source>
</evidence>
<comment type="catalytic activity">
    <reaction evidence="1">
        <text>Endonucleolytic cleavage to 5'-phosphomonoester.</text>
        <dbReference type="EC" id="3.1.26.4"/>
    </reaction>
</comment>
<keyword evidence="6" id="KW-0255">Endonuclease</keyword>
<dbReference type="AlphaFoldDB" id="A0AAD5VGZ7"/>
<keyword evidence="7" id="KW-0378">Hydrolase</keyword>
<dbReference type="Gene3D" id="3.30.420.10">
    <property type="entry name" value="Ribonuclease H-like superfamily/Ribonuclease H"/>
    <property type="match status" value="1"/>
</dbReference>
<dbReference type="InterPro" id="IPR002156">
    <property type="entry name" value="RNaseH_domain"/>
</dbReference>
<protein>
    <recommendedName>
        <fullName evidence="3">ribonuclease H</fullName>
        <ecNumber evidence="3">3.1.26.4</ecNumber>
    </recommendedName>
</protein>
<organism evidence="9 10">
    <name type="scientific">Leucocoprinus birnbaumii</name>
    <dbReference type="NCBI Taxonomy" id="56174"/>
    <lineage>
        <taxon>Eukaryota</taxon>
        <taxon>Fungi</taxon>
        <taxon>Dikarya</taxon>
        <taxon>Basidiomycota</taxon>
        <taxon>Agaricomycotina</taxon>
        <taxon>Agaricomycetes</taxon>
        <taxon>Agaricomycetidae</taxon>
        <taxon>Agaricales</taxon>
        <taxon>Agaricineae</taxon>
        <taxon>Agaricaceae</taxon>
        <taxon>Leucocoprinus</taxon>
    </lineage>
</organism>
<keyword evidence="10" id="KW-1185">Reference proteome</keyword>
<dbReference type="GO" id="GO:0046872">
    <property type="term" value="F:metal ion binding"/>
    <property type="evidence" value="ECO:0007669"/>
    <property type="project" value="UniProtKB-KW"/>
</dbReference>
<dbReference type="GO" id="GO:0004523">
    <property type="term" value="F:RNA-DNA hybrid ribonuclease activity"/>
    <property type="evidence" value="ECO:0007669"/>
    <property type="project" value="UniProtKB-EC"/>
</dbReference>
<keyword evidence="5" id="KW-0479">Metal-binding</keyword>
<evidence type="ECO:0000313" key="9">
    <source>
        <dbReference type="EMBL" id="KAJ3557599.1"/>
    </source>
</evidence>
<dbReference type="InterPro" id="IPR012337">
    <property type="entry name" value="RNaseH-like_sf"/>
</dbReference>
<comment type="caution">
    <text evidence="9">The sequence shown here is derived from an EMBL/GenBank/DDBJ whole genome shotgun (WGS) entry which is preliminary data.</text>
</comment>
<evidence type="ECO:0000256" key="5">
    <source>
        <dbReference type="ARBA" id="ARBA00022723"/>
    </source>
</evidence>
<name>A0AAD5VGZ7_9AGAR</name>
<dbReference type="GO" id="GO:0003676">
    <property type="term" value="F:nucleic acid binding"/>
    <property type="evidence" value="ECO:0007669"/>
    <property type="project" value="InterPro"/>
</dbReference>
<dbReference type="PANTHER" id="PTHR10642">
    <property type="entry name" value="RIBONUCLEASE H1"/>
    <property type="match status" value="1"/>
</dbReference>
<evidence type="ECO:0000256" key="2">
    <source>
        <dbReference type="ARBA" id="ARBA00005300"/>
    </source>
</evidence>
<evidence type="ECO:0000259" key="8">
    <source>
        <dbReference type="PROSITE" id="PS50879"/>
    </source>
</evidence>
<dbReference type="CDD" id="cd13934">
    <property type="entry name" value="RNase_H_Dikarya_like"/>
    <property type="match status" value="1"/>
</dbReference>
<reference evidence="9" key="1">
    <citation type="submission" date="2022-07" db="EMBL/GenBank/DDBJ databases">
        <title>Genome Sequence of Leucocoprinus birnbaumii.</title>
        <authorList>
            <person name="Buettner E."/>
        </authorList>
    </citation>
    <scope>NUCLEOTIDE SEQUENCE</scope>
    <source>
        <strain evidence="9">VT141</strain>
    </source>
</reference>
<evidence type="ECO:0000256" key="7">
    <source>
        <dbReference type="ARBA" id="ARBA00022801"/>
    </source>
</evidence>
<dbReference type="EC" id="3.1.26.4" evidence="3"/>
<gene>
    <name evidence="9" type="ORF">NP233_g11701</name>
</gene>
<evidence type="ECO:0000256" key="1">
    <source>
        <dbReference type="ARBA" id="ARBA00000077"/>
    </source>
</evidence>
<dbReference type="PANTHER" id="PTHR10642:SF26">
    <property type="entry name" value="RIBONUCLEASE H1"/>
    <property type="match status" value="1"/>
</dbReference>
<keyword evidence="4" id="KW-0540">Nuclease</keyword>
<dbReference type="PROSITE" id="PS50879">
    <property type="entry name" value="RNASE_H_1"/>
    <property type="match status" value="1"/>
</dbReference>
<dbReference type="InterPro" id="IPR050092">
    <property type="entry name" value="RNase_H"/>
</dbReference>
<accession>A0AAD5VGZ7</accession>